<keyword evidence="3" id="KW-1185">Reference proteome</keyword>
<feature type="compositionally biased region" description="Acidic residues" evidence="1">
    <location>
        <begin position="138"/>
        <end position="189"/>
    </location>
</feature>
<dbReference type="Proteomes" id="UP000000759">
    <property type="component" value="Chromosome 17"/>
</dbReference>
<dbReference type="GeneID" id="7203751"/>
<feature type="region of interest" description="Disordered" evidence="1">
    <location>
        <begin position="135"/>
        <end position="203"/>
    </location>
</feature>
<dbReference type="RefSeq" id="XP_002182985.1">
    <property type="nucleotide sequence ID" value="XM_002182949.1"/>
</dbReference>
<dbReference type="KEGG" id="pti:PHATRDRAFT_48464"/>
<evidence type="ECO:0000256" key="1">
    <source>
        <dbReference type="SAM" id="MobiDB-lite"/>
    </source>
</evidence>
<dbReference type="InParanoid" id="B7G781"/>
<dbReference type="HOGENOM" id="CLU_1009941_0_0_1"/>
<name>B7G781_PHATC</name>
<feature type="compositionally biased region" description="Basic residues" evidence="1">
    <location>
        <begin position="255"/>
        <end position="266"/>
    </location>
</feature>
<organism evidence="2 3">
    <name type="scientific">Phaeodactylum tricornutum (strain CCAP 1055/1)</name>
    <dbReference type="NCBI Taxonomy" id="556484"/>
    <lineage>
        <taxon>Eukaryota</taxon>
        <taxon>Sar</taxon>
        <taxon>Stramenopiles</taxon>
        <taxon>Ochrophyta</taxon>
        <taxon>Bacillariophyta</taxon>
        <taxon>Bacillariophyceae</taxon>
        <taxon>Bacillariophycidae</taxon>
        <taxon>Naviculales</taxon>
        <taxon>Phaeodactylaceae</taxon>
        <taxon>Phaeodactylum</taxon>
    </lineage>
</organism>
<accession>B7G781</accession>
<feature type="region of interest" description="Disordered" evidence="1">
    <location>
        <begin position="242"/>
        <end position="276"/>
    </location>
</feature>
<sequence length="276" mass="29997">MPSESILKDALTAYLQPLLKKHEANTLVEFEDLTASWKAADAVLKRSSAADDAVKQVSDLHKSQLQAYQKAAKEALSSWATNDFVLPTRQAKEVADTYSYRCVEAATVQRPLWKVPATALENCLIKVVQHRAAAQTEETVEEGEELDEDTDTIDAKEDDDEVGEEEGEEDEEEEGEVEEDEMGEDDGEAIVETPTGEESDKVNEAAMKAALTNRKRVLLAKKKGQADGKAKQAPKKKIVLAKVGANTASSGTKQGARRKNAPRRGGRSGGRAKGNS</sequence>
<dbReference type="EMBL" id="CM000619">
    <property type="protein sequence ID" value="EEC45721.1"/>
    <property type="molecule type" value="Genomic_DNA"/>
</dbReference>
<reference evidence="2 3" key="1">
    <citation type="journal article" date="2008" name="Nature">
        <title>The Phaeodactylum genome reveals the evolutionary history of diatom genomes.</title>
        <authorList>
            <person name="Bowler C."/>
            <person name="Allen A.E."/>
            <person name="Badger J.H."/>
            <person name="Grimwood J."/>
            <person name="Jabbari K."/>
            <person name="Kuo A."/>
            <person name="Maheswari U."/>
            <person name="Martens C."/>
            <person name="Maumus F."/>
            <person name="Otillar R.P."/>
            <person name="Rayko E."/>
            <person name="Salamov A."/>
            <person name="Vandepoele K."/>
            <person name="Beszteri B."/>
            <person name="Gruber A."/>
            <person name="Heijde M."/>
            <person name="Katinka M."/>
            <person name="Mock T."/>
            <person name="Valentin K."/>
            <person name="Verret F."/>
            <person name="Berges J.A."/>
            <person name="Brownlee C."/>
            <person name="Cadoret J.P."/>
            <person name="Chiovitti A."/>
            <person name="Choi C.J."/>
            <person name="Coesel S."/>
            <person name="De Martino A."/>
            <person name="Detter J.C."/>
            <person name="Durkin C."/>
            <person name="Falciatore A."/>
            <person name="Fournet J."/>
            <person name="Haruta M."/>
            <person name="Huysman M.J."/>
            <person name="Jenkins B.D."/>
            <person name="Jiroutova K."/>
            <person name="Jorgensen R.E."/>
            <person name="Joubert Y."/>
            <person name="Kaplan A."/>
            <person name="Kroger N."/>
            <person name="Kroth P.G."/>
            <person name="La Roche J."/>
            <person name="Lindquist E."/>
            <person name="Lommer M."/>
            <person name="Martin-Jezequel V."/>
            <person name="Lopez P.J."/>
            <person name="Lucas S."/>
            <person name="Mangogna M."/>
            <person name="McGinnis K."/>
            <person name="Medlin L.K."/>
            <person name="Montsant A."/>
            <person name="Oudot-Le Secq M.P."/>
            <person name="Napoli C."/>
            <person name="Obornik M."/>
            <person name="Parker M.S."/>
            <person name="Petit J.L."/>
            <person name="Porcel B.M."/>
            <person name="Poulsen N."/>
            <person name="Robison M."/>
            <person name="Rychlewski L."/>
            <person name="Rynearson T.A."/>
            <person name="Schmutz J."/>
            <person name="Shapiro H."/>
            <person name="Siaut M."/>
            <person name="Stanley M."/>
            <person name="Sussman M.R."/>
            <person name="Taylor A.R."/>
            <person name="Vardi A."/>
            <person name="von Dassow P."/>
            <person name="Vyverman W."/>
            <person name="Willis A."/>
            <person name="Wyrwicz L.S."/>
            <person name="Rokhsar D.S."/>
            <person name="Weissenbach J."/>
            <person name="Armbrust E.V."/>
            <person name="Green B.R."/>
            <person name="Van de Peer Y."/>
            <person name="Grigoriev I.V."/>
        </authorList>
    </citation>
    <scope>NUCLEOTIDE SEQUENCE [LARGE SCALE GENOMIC DNA]</scope>
    <source>
        <strain evidence="2 3">CCAP 1055/1</strain>
    </source>
</reference>
<feature type="compositionally biased region" description="Gly residues" evidence="1">
    <location>
        <begin position="267"/>
        <end position="276"/>
    </location>
</feature>
<reference evidence="3" key="2">
    <citation type="submission" date="2008-08" db="EMBL/GenBank/DDBJ databases">
        <authorList>
            <consortium name="Diatom Consortium"/>
            <person name="Grigoriev I."/>
            <person name="Grimwood J."/>
            <person name="Kuo A."/>
            <person name="Otillar R.P."/>
            <person name="Salamov A."/>
            <person name="Detter J.C."/>
            <person name="Lindquist E."/>
            <person name="Shapiro H."/>
            <person name="Lucas S."/>
            <person name="Glavina del Rio T."/>
            <person name="Pitluck S."/>
            <person name="Rokhsar D."/>
            <person name="Bowler C."/>
        </authorList>
    </citation>
    <scope>GENOME REANNOTATION</scope>
    <source>
        <strain evidence="3">CCAP 1055/1</strain>
    </source>
</reference>
<evidence type="ECO:0000313" key="2">
    <source>
        <dbReference type="EMBL" id="EEC45721.1"/>
    </source>
</evidence>
<dbReference type="AlphaFoldDB" id="B7G781"/>
<evidence type="ECO:0000313" key="3">
    <source>
        <dbReference type="Proteomes" id="UP000000759"/>
    </source>
</evidence>
<gene>
    <name evidence="2" type="ORF">PHATRDRAFT_48464</name>
</gene>
<protein>
    <submittedName>
        <fullName evidence="2">Uncharacterized protein</fullName>
    </submittedName>
</protein>
<dbReference type="PaxDb" id="2850-Phatr48464"/>
<proteinExistence type="predicted"/>